<dbReference type="SUPFAM" id="SSF140500">
    <property type="entry name" value="BAS1536-like"/>
    <property type="match status" value="1"/>
</dbReference>
<keyword evidence="1" id="KW-0175">Coiled coil</keyword>
<dbReference type="InterPro" id="IPR029787">
    <property type="entry name" value="Nucleotide_cyclase"/>
</dbReference>
<dbReference type="SMART" id="SM00267">
    <property type="entry name" value="GGDEF"/>
    <property type="match status" value="1"/>
</dbReference>
<dbReference type="InterPro" id="IPR050469">
    <property type="entry name" value="Diguanylate_Cyclase"/>
</dbReference>
<accession>A0A2X2WHJ6</accession>
<evidence type="ECO:0000256" key="1">
    <source>
        <dbReference type="SAM" id="Coils"/>
    </source>
</evidence>
<dbReference type="Gene3D" id="4.10.280.10">
    <property type="entry name" value="Helix-loop-helix DNA-binding domain"/>
    <property type="match status" value="1"/>
</dbReference>
<dbReference type="Gene3D" id="3.30.70.270">
    <property type="match status" value="1"/>
</dbReference>
<dbReference type="GO" id="GO:0005886">
    <property type="term" value="C:plasma membrane"/>
    <property type="evidence" value="ECO:0007669"/>
    <property type="project" value="TreeGrafter"/>
</dbReference>
<gene>
    <name evidence="3" type="primary">gmr_2</name>
    <name evidence="3" type="ORF">NCTC13028_02023</name>
</gene>
<dbReference type="EMBL" id="UAWC01000024">
    <property type="protein sequence ID" value="SQB35515.1"/>
    <property type="molecule type" value="Genomic_DNA"/>
</dbReference>
<dbReference type="Pfam" id="PF00990">
    <property type="entry name" value="GGDEF"/>
    <property type="match status" value="1"/>
</dbReference>
<reference evidence="3 4" key="1">
    <citation type="submission" date="2018-06" db="EMBL/GenBank/DDBJ databases">
        <authorList>
            <consortium name="Pathogen Informatics"/>
            <person name="Doyle S."/>
        </authorList>
    </citation>
    <scope>NUCLEOTIDE SEQUENCE [LARGE SCALE GENOMIC DNA]</scope>
    <source>
        <strain evidence="3 4">NCTC13028</strain>
    </source>
</reference>
<organism evidence="3 4">
    <name type="scientific">Clostridium cochlearium</name>
    <dbReference type="NCBI Taxonomy" id="1494"/>
    <lineage>
        <taxon>Bacteria</taxon>
        <taxon>Bacillati</taxon>
        <taxon>Bacillota</taxon>
        <taxon>Clostridia</taxon>
        <taxon>Eubacteriales</taxon>
        <taxon>Clostridiaceae</taxon>
        <taxon>Clostridium</taxon>
    </lineage>
</organism>
<feature type="coiled-coil region" evidence="1">
    <location>
        <begin position="230"/>
        <end position="261"/>
    </location>
</feature>
<proteinExistence type="predicted"/>
<dbReference type="GO" id="GO:0071111">
    <property type="term" value="F:cyclic-guanylate-specific phosphodiesterase activity"/>
    <property type="evidence" value="ECO:0007669"/>
    <property type="project" value="UniProtKB-EC"/>
</dbReference>
<dbReference type="InterPro" id="IPR037208">
    <property type="entry name" value="Spo0E-like_sf"/>
</dbReference>
<dbReference type="SUPFAM" id="SSF55073">
    <property type="entry name" value="Nucleotide cyclase"/>
    <property type="match status" value="1"/>
</dbReference>
<dbReference type="InterPro" id="IPR036638">
    <property type="entry name" value="HLH_DNA-bd_sf"/>
</dbReference>
<dbReference type="PANTHER" id="PTHR45138:SF9">
    <property type="entry name" value="DIGUANYLATE CYCLASE DGCM-RELATED"/>
    <property type="match status" value="1"/>
</dbReference>
<dbReference type="CDD" id="cd01949">
    <property type="entry name" value="GGDEF"/>
    <property type="match status" value="1"/>
</dbReference>
<name>A0A2X2WHJ6_CLOCO</name>
<keyword evidence="3" id="KW-0378">Hydrolase</keyword>
<dbReference type="GO" id="GO:0043709">
    <property type="term" value="P:cell adhesion involved in single-species biofilm formation"/>
    <property type="evidence" value="ECO:0007669"/>
    <property type="project" value="TreeGrafter"/>
</dbReference>
<dbReference type="InterPro" id="IPR018540">
    <property type="entry name" value="Spo0E-like"/>
</dbReference>
<dbReference type="EC" id="3.1.4.52" evidence="3"/>
<dbReference type="Proteomes" id="UP000250223">
    <property type="component" value="Unassembled WGS sequence"/>
</dbReference>
<dbReference type="NCBIfam" id="TIGR00254">
    <property type="entry name" value="GGDEF"/>
    <property type="match status" value="1"/>
</dbReference>
<evidence type="ECO:0000313" key="3">
    <source>
        <dbReference type="EMBL" id="SQB35515.1"/>
    </source>
</evidence>
<dbReference type="GO" id="GO:0052621">
    <property type="term" value="F:diguanylate cyclase activity"/>
    <property type="evidence" value="ECO:0007669"/>
    <property type="project" value="TreeGrafter"/>
</dbReference>
<dbReference type="InterPro" id="IPR000160">
    <property type="entry name" value="GGDEF_dom"/>
</dbReference>
<dbReference type="GO" id="GO:1902201">
    <property type="term" value="P:negative regulation of bacterial-type flagellum-dependent cell motility"/>
    <property type="evidence" value="ECO:0007669"/>
    <property type="project" value="TreeGrafter"/>
</dbReference>
<dbReference type="PROSITE" id="PS50887">
    <property type="entry name" value="GGDEF"/>
    <property type="match status" value="1"/>
</dbReference>
<dbReference type="AlphaFoldDB" id="A0A2X2WHJ6"/>
<dbReference type="GO" id="GO:0046983">
    <property type="term" value="F:protein dimerization activity"/>
    <property type="evidence" value="ECO:0007669"/>
    <property type="project" value="InterPro"/>
</dbReference>
<feature type="domain" description="GGDEF" evidence="2">
    <location>
        <begin position="122"/>
        <end position="244"/>
    </location>
</feature>
<dbReference type="Pfam" id="PF09388">
    <property type="entry name" value="SpoOE-like"/>
    <property type="match status" value="1"/>
</dbReference>
<protein>
    <submittedName>
        <fullName evidence="3">Diguanylate cyclase domain-containing protein</fullName>
        <ecNumber evidence="3">3.1.4.52</ecNumber>
    </submittedName>
</protein>
<dbReference type="GO" id="GO:0043937">
    <property type="term" value="P:regulation of sporulation"/>
    <property type="evidence" value="ECO:0007669"/>
    <property type="project" value="InterPro"/>
</dbReference>
<evidence type="ECO:0000259" key="2">
    <source>
        <dbReference type="PROSITE" id="PS50887"/>
    </source>
</evidence>
<dbReference type="PANTHER" id="PTHR45138">
    <property type="entry name" value="REGULATORY COMPONENTS OF SENSORY TRANSDUCTION SYSTEM"/>
    <property type="match status" value="1"/>
</dbReference>
<dbReference type="InterPro" id="IPR043128">
    <property type="entry name" value="Rev_trsase/Diguanyl_cyclase"/>
</dbReference>
<evidence type="ECO:0000313" key="4">
    <source>
        <dbReference type="Proteomes" id="UP000250223"/>
    </source>
</evidence>
<sequence>MGCIYMGTFGNSKFFLVLDDMLNIIYSSEGIKKVSKTLINDLKIDKHIKENTLDRINVDNYFINIDKNLFKGSPIYFIEIESNKSNTEILKKAYTDSLTGLYNRNFWEDFIEGKIKLFKTKDYSGIIVIDIDNLKYINDFEGHLKGDKCIKDVSSIIKLNLSKNDLGIRYGGDEFMILTTQNDNMVNKLIFNIKYQLKNKNINISIGSSVICIKKGLKTAFKIADERMYNDKKNKYNKKILQEIEKLRKELNRLVKDDYRKTYDEVMHVSMKLDNLINKYMNLNKKNI</sequence>